<sequence>MDLVEQDIFKSGSKRENEKENQEAIDYYINKLKCDLPTQREAVLFMMNRFLEYNDPKIDQLFIELFPDKLLLEFRMMGGDMTNLTNFTRFQDNIDLFFLVITFLFRNQNLVTHGKAILLFELFIKLTKIKCPVPFTYPDRIIDSIINCLSYEPNQILFIHENGALNYFTFFNTKNYIHTTTFWTLCDRLYSLKRSSSSLLCRDKLKENLNHIITIFNIRYDENCAAVIFTFLRMLCRLRLLEEIELDIDHLYNITVNEIWNKTYTSYRFYPKYFPFLSKIWSGIFNRSRNNIQIESINELVVFGAIFSIGVANKLRNLGMNEEWELTKNEWQRWYIIYFTLVAFPIINHTLRTWLHNVLTELHDSLKGFFEIRPINLHNFTSKYIIVQYYIKSIVTLEKKIIPLEIYAFKSFFAYFENDPLLALHKSCLSSHFMYAVKNRLEFSEVYLAKNPAEFQSFIKSLIIPLSDERLTSRLQEQKETFLNEYLKSSELALIKDDFFKSVFSKCANHLSKTCIDKKPDDSDYAQCKIFKQVFTRIVVSLNESYIMDKDTVDSCLALCQIDMRESSKIQPIQNNSLSISQFLEDSKNYKNVSFSILLKWFTLIYELKFIFGDTNSKFDNLNLARLI</sequence>
<dbReference type="AlphaFoldDB" id="A0A0C2J273"/>
<accession>A0A0C2J273</accession>
<gene>
    <name evidence="1" type="ORF">RF11_10236</name>
</gene>
<dbReference type="OrthoDB" id="10047020at2759"/>
<evidence type="ECO:0000313" key="1">
    <source>
        <dbReference type="EMBL" id="KII71979.1"/>
    </source>
</evidence>
<dbReference type="EMBL" id="JWZT01001488">
    <property type="protein sequence ID" value="KII71979.1"/>
    <property type="molecule type" value="Genomic_DNA"/>
</dbReference>
<protein>
    <submittedName>
        <fullName evidence="1">Uncharacterized protein</fullName>
    </submittedName>
</protein>
<organism evidence="1 2">
    <name type="scientific">Thelohanellus kitauei</name>
    <name type="common">Myxosporean</name>
    <dbReference type="NCBI Taxonomy" id="669202"/>
    <lineage>
        <taxon>Eukaryota</taxon>
        <taxon>Metazoa</taxon>
        <taxon>Cnidaria</taxon>
        <taxon>Myxozoa</taxon>
        <taxon>Myxosporea</taxon>
        <taxon>Bivalvulida</taxon>
        <taxon>Platysporina</taxon>
        <taxon>Myxobolidae</taxon>
        <taxon>Thelohanellus</taxon>
    </lineage>
</organism>
<keyword evidence="2" id="KW-1185">Reference proteome</keyword>
<reference evidence="1 2" key="1">
    <citation type="journal article" date="2014" name="Genome Biol. Evol.">
        <title>The genome of the myxosporean Thelohanellus kitauei shows adaptations to nutrient acquisition within its fish host.</title>
        <authorList>
            <person name="Yang Y."/>
            <person name="Xiong J."/>
            <person name="Zhou Z."/>
            <person name="Huo F."/>
            <person name="Miao W."/>
            <person name="Ran C."/>
            <person name="Liu Y."/>
            <person name="Zhang J."/>
            <person name="Feng J."/>
            <person name="Wang M."/>
            <person name="Wang M."/>
            <person name="Wang L."/>
            <person name="Yao B."/>
        </authorList>
    </citation>
    <scope>NUCLEOTIDE SEQUENCE [LARGE SCALE GENOMIC DNA]</scope>
    <source>
        <strain evidence="1">Wuqing</strain>
    </source>
</reference>
<evidence type="ECO:0000313" key="2">
    <source>
        <dbReference type="Proteomes" id="UP000031668"/>
    </source>
</evidence>
<comment type="caution">
    <text evidence="1">The sequence shown here is derived from an EMBL/GenBank/DDBJ whole genome shotgun (WGS) entry which is preliminary data.</text>
</comment>
<dbReference type="Proteomes" id="UP000031668">
    <property type="component" value="Unassembled WGS sequence"/>
</dbReference>
<name>A0A0C2J273_THEKT</name>
<proteinExistence type="predicted"/>